<dbReference type="InterPro" id="IPR020846">
    <property type="entry name" value="MFS_dom"/>
</dbReference>
<feature type="transmembrane region" description="Helical" evidence="7">
    <location>
        <begin position="269"/>
        <end position="294"/>
    </location>
</feature>
<dbReference type="PANTHER" id="PTHR42718">
    <property type="entry name" value="MAJOR FACILITATOR SUPERFAMILY MULTIDRUG TRANSPORTER MFSC"/>
    <property type="match status" value="1"/>
</dbReference>
<dbReference type="RefSeq" id="WP_150939818.1">
    <property type="nucleotide sequence ID" value="NZ_VYTZ01000020.1"/>
</dbReference>
<dbReference type="EMBL" id="VYTZ01000020">
    <property type="protein sequence ID" value="KAA9373801.1"/>
    <property type="molecule type" value="Genomic_DNA"/>
</dbReference>
<feature type="transmembrane region" description="Helical" evidence="7">
    <location>
        <begin position="51"/>
        <end position="68"/>
    </location>
</feature>
<protein>
    <submittedName>
        <fullName evidence="9">MFS transporter</fullName>
    </submittedName>
</protein>
<dbReference type="PROSITE" id="PS50850">
    <property type="entry name" value="MFS"/>
    <property type="match status" value="1"/>
</dbReference>
<name>A0A5J5JU94_9ACTN</name>
<dbReference type="Proteomes" id="UP000327011">
    <property type="component" value="Unassembled WGS sequence"/>
</dbReference>
<feature type="transmembrane region" description="Helical" evidence="7">
    <location>
        <begin position="142"/>
        <end position="160"/>
    </location>
</feature>
<feature type="transmembrane region" description="Helical" evidence="7">
    <location>
        <begin position="334"/>
        <end position="353"/>
    </location>
</feature>
<feature type="transmembrane region" description="Helical" evidence="7">
    <location>
        <begin position="166"/>
        <end position="189"/>
    </location>
</feature>
<dbReference type="CDD" id="cd17321">
    <property type="entry name" value="MFS_MMR_MDR_like"/>
    <property type="match status" value="1"/>
</dbReference>
<feature type="transmembrane region" description="Helical" evidence="7">
    <location>
        <begin position="475"/>
        <end position="495"/>
    </location>
</feature>
<feature type="transmembrane region" description="Helical" evidence="7">
    <location>
        <begin position="406"/>
        <end position="423"/>
    </location>
</feature>
<feature type="transmembrane region" description="Helical" evidence="7">
    <location>
        <begin position="306"/>
        <end position="327"/>
    </location>
</feature>
<evidence type="ECO:0000313" key="9">
    <source>
        <dbReference type="EMBL" id="KAA9373801.1"/>
    </source>
</evidence>
<dbReference type="InterPro" id="IPR011701">
    <property type="entry name" value="MFS"/>
</dbReference>
<dbReference type="PANTHER" id="PTHR42718:SF47">
    <property type="entry name" value="METHYL VIOLOGEN RESISTANCE PROTEIN SMVA"/>
    <property type="match status" value="1"/>
</dbReference>
<evidence type="ECO:0000256" key="6">
    <source>
        <dbReference type="ARBA" id="ARBA00023136"/>
    </source>
</evidence>
<sequence>MTTNQLAGRKEWLALVALAVPPLLVAIDITVLYFAVPSIAADLKPTSTQQLWIIDIYGFVLAGMLLTMGNLGDLFGRRRTLMIGCTIFGLASLGSAFATSPEMLIVCRAVQGLGGAALMPSSLALLPVIFTDDKQRRTAITVFSLAISAGAGFGPVLSGVLLNNFWWGSIFLINAPIIAILLIAMPFLVPAFRLPRDQVGQFDWLSALLSLVAVLSVIWGVKELAINGVEAVPLGAVVGGLVLAVIFVVRQRHLTHPMIDPKLFRTRGFLPVLTVSATGFFLVIGFSVFTTQFLMEVIGLRPLPAALWSMASPVISGSLVPVAMGMVDKVKPAYLMASGFLLAAIGFGIMTQVTADSGIFLVVSGIVGIGVGTALLFALLTDMAVAISPPRQVGAVSALTKTLQEFGGALGLAIFGTIGAAIYRNYLGTRIDGVPAEAVRAARQTMGGAVAVTQSLAPDAARALLAVAREAFAKATSLTAILGIVIALVSAVLLVTRLSHVTYTKEGEEVLPGPVTPEVPTAI</sequence>
<dbReference type="AlphaFoldDB" id="A0A5J5JU94"/>
<dbReference type="SUPFAM" id="SSF103473">
    <property type="entry name" value="MFS general substrate transporter"/>
    <property type="match status" value="1"/>
</dbReference>
<evidence type="ECO:0000256" key="2">
    <source>
        <dbReference type="ARBA" id="ARBA00022448"/>
    </source>
</evidence>
<feature type="transmembrane region" description="Helical" evidence="7">
    <location>
        <begin position="80"/>
        <end position="98"/>
    </location>
</feature>
<comment type="caution">
    <text evidence="9">The sequence shown here is derived from an EMBL/GenBank/DDBJ whole genome shotgun (WGS) entry which is preliminary data.</text>
</comment>
<evidence type="ECO:0000256" key="1">
    <source>
        <dbReference type="ARBA" id="ARBA00004651"/>
    </source>
</evidence>
<keyword evidence="3" id="KW-1003">Cell membrane</keyword>
<feature type="transmembrane region" description="Helical" evidence="7">
    <location>
        <begin position="201"/>
        <end position="219"/>
    </location>
</feature>
<dbReference type="GO" id="GO:0022857">
    <property type="term" value="F:transmembrane transporter activity"/>
    <property type="evidence" value="ECO:0007669"/>
    <property type="project" value="InterPro"/>
</dbReference>
<evidence type="ECO:0000259" key="8">
    <source>
        <dbReference type="PROSITE" id="PS50850"/>
    </source>
</evidence>
<keyword evidence="5 7" id="KW-1133">Transmembrane helix</keyword>
<evidence type="ECO:0000256" key="3">
    <source>
        <dbReference type="ARBA" id="ARBA00022475"/>
    </source>
</evidence>
<feature type="transmembrane region" description="Helical" evidence="7">
    <location>
        <begin position="110"/>
        <end position="130"/>
    </location>
</feature>
<keyword evidence="4 7" id="KW-0812">Transmembrane</keyword>
<feature type="transmembrane region" description="Helical" evidence="7">
    <location>
        <begin position="231"/>
        <end position="249"/>
    </location>
</feature>
<feature type="transmembrane region" description="Helical" evidence="7">
    <location>
        <begin position="12"/>
        <end position="36"/>
    </location>
</feature>
<organism evidence="9 10">
    <name type="scientific">Microbispora cellulosiformans</name>
    <dbReference type="NCBI Taxonomy" id="2614688"/>
    <lineage>
        <taxon>Bacteria</taxon>
        <taxon>Bacillati</taxon>
        <taxon>Actinomycetota</taxon>
        <taxon>Actinomycetes</taxon>
        <taxon>Streptosporangiales</taxon>
        <taxon>Streptosporangiaceae</taxon>
        <taxon>Microbispora</taxon>
    </lineage>
</organism>
<evidence type="ECO:0000256" key="4">
    <source>
        <dbReference type="ARBA" id="ARBA00022692"/>
    </source>
</evidence>
<feature type="domain" description="Major facilitator superfamily (MFS) profile" evidence="8">
    <location>
        <begin position="14"/>
        <end position="502"/>
    </location>
</feature>
<dbReference type="Pfam" id="PF07690">
    <property type="entry name" value="MFS_1"/>
    <property type="match status" value="1"/>
</dbReference>
<proteinExistence type="predicted"/>
<accession>A0A5J5JU94</accession>
<dbReference type="GO" id="GO:0005886">
    <property type="term" value="C:plasma membrane"/>
    <property type="evidence" value="ECO:0007669"/>
    <property type="project" value="UniProtKB-SubCell"/>
</dbReference>
<gene>
    <name evidence="9" type="ORF">F5972_34135</name>
</gene>
<evidence type="ECO:0000256" key="7">
    <source>
        <dbReference type="SAM" id="Phobius"/>
    </source>
</evidence>
<keyword evidence="6 7" id="KW-0472">Membrane</keyword>
<evidence type="ECO:0000313" key="10">
    <source>
        <dbReference type="Proteomes" id="UP000327011"/>
    </source>
</evidence>
<comment type="subcellular location">
    <subcellularLocation>
        <location evidence="1">Cell membrane</location>
        <topology evidence="1">Multi-pass membrane protein</topology>
    </subcellularLocation>
</comment>
<feature type="transmembrane region" description="Helical" evidence="7">
    <location>
        <begin position="359"/>
        <end position="385"/>
    </location>
</feature>
<reference evidence="9 10" key="1">
    <citation type="submission" date="2019-09" db="EMBL/GenBank/DDBJ databases">
        <title>Screening of Novel Bioactive Compounds from Soil-Associated.</title>
        <authorList>
            <person name="Gong X."/>
        </authorList>
    </citation>
    <scope>NUCLEOTIDE SEQUENCE [LARGE SCALE GENOMIC DNA]</scope>
    <source>
        <strain evidence="9 10">Gxj-6</strain>
    </source>
</reference>
<keyword evidence="10" id="KW-1185">Reference proteome</keyword>
<dbReference type="InterPro" id="IPR036259">
    <property type="entry name" value="MFS_trans_sf"/>
</dbReference>
<evidence type="ECO:0000256" key="5">
    <source>
        <dbReference type="ARBA" id="ARBA00022989"/>
    </source>
</evidence>
<dbReference type="Gene3D" id="1.20.1250.20">
    <property type="entry name" value="MFS general substrate transporter like domains"/>
    <property type="match status" value="1"/>
</dbReference>
<keyword evidence="2" id="KW-0813">Transport</keyword>